<dbReference type="SMART" id="SM00387">
    <property type="entry name" value="HATPase_c"/>
    <property type="match status" value="1"/>
</dbReference>
<keyword evidence="4" id="KW-1003">Cell membrane</keyword>
<dbReference type="InterPro" id="IPR036890">
    <property type="entry name" value="HATPase_C_sf"/>
</dbReference>
<dbReference type="InterPro" id="IPR017055">
    <property type="entry name" value="Sig_transdc_His_kinase_DctB"/>
</dbReference>
<dbReference type="InterPro" id="IPR003661">
    <property type="entry name" value="HisK_dim/P_dom"/>
</dbReference>
<dbReference type="GO" id="GO:0005886">
    <property type="term" value="C:plasma membrane"/>
    <property type="evidence" value="ECO:0007669"/>
    <property type="project" value="UniProtKB-SubCell"/>
</dbReference>
<dbReference type="OrthoDB" id="1931120at2"/>
<accession>A0A679I414</accession>
<dbReference type="InterPro" id="IPR005467">
    <property type="entry name" value="His_kinase_dom"/>
</dbReference>
<evidence type="ECO:0000256" key="10">
    <source>
        <dbReference type="ARBA" id="ARBA00022840"/>
    </source>
</evidence>
<evidence type="ECO:0000256" key="11">
    <source>
        <dbReference type="ARBA" id="ARBA00022989"/>
    </source>
</evidence>
<name>A0A679I414_9RHOO</name>
<evidence type="ECO:0000256" key="12">
    <source>
        <dbReference type="ARBA" id="ARBA00023012"/>
    </source>
</evidence>
<dbReference type="InterPro" id="IPR036097">
    <property type="entry name" value="HisK_dim/P_sf"/>
</dbReference>
<dbReference type="Gene3D" id="3.30.565.10">
    <property type="entry name" value="Histidine kinase-like ATPase, C-terminal domain"/>
    <property type="match status" value="1"/>
</dbReference>
<dbReference type="PANTHER" id="PTHR43065">
    <property type="entry name" value="SENSOR HISTIDINE KINASE"/>
    <property type="match status" value="1"/>
</dbReference>
<dbReference type="PIRSF" id="PIRSF036431">
    <property type="entry name" value="STHK_DctB"/>
    <property type="match status" value="1"/>
</dbReference>
<evidence type="ECO:0000313" key="15">
    <source>
        <dbReference type="Proteomes" id="UP000463961"/>
    </source>
</evidence>
<dbReference type="CDD" id="cd00082">
    <property type="entry name" value="HisKA"/>
    <property type="match status" value="1"/>
</dbReference>
<dbReference type="GO" id="GO:0005524">
    <property type="term" value="F:ATP binding"/>
    <property type="evidence" value="ECO:0007669"/>
    <property type="project" value="UniProtKB-KW"/>
</dbReference>
<dbReference type="CDD" id="cd00075">
    <property type="entry name" value="HATPase"/>
    <property type="match status" value="1"/>
</dbReference>
<keyword evidence="12" id="KW-0902">Two-component regulatory system</keyword>
<dbReference type="SUPFAM" id="SSF103190">
    <property type="entry name" value="Sensory domain-like"/>
    <property type="match status" value="1"/>
</dbReference>
<dbReference type="SUPFAM" id="SSF47384">
    <property type="entry name" value="Homodimeric domain of signal transducing histidine kinase"/>
    <property type="match status" value="1"/>
</dbReference>
<reference evidence="15" key="1">
    <citation type="submission" date="2020-01" db="EMBL/GenBank/DDBJ databases">
        <title>Phosphoaccumulans saitamaens gen. nov., sp. nov., a polyphosphate accumulating bacterium isolated from surface river water.</title>
        <authorList>
            <person name="Watanabe K."/>
            <person name="Suda W."/>
        </authorList>
    </citation>
    <scope>NUCLEOTIDE SEQUENCE [LARGE SCALE GENOMIC DNA]</scope>
    <source>
        <strain evidence="15">ICHIAU1</strain>
    </source>
</reference>
<dbReference type="Pfam" id="PF02518">
    <property type="entry name" value="HATPase_c"/>
    <property type="match status" value="1"/>
</dbReference>
<dbReference type="GO" id="GO:0000155">
    <property type="term" value="F:phosphorelay sensor kinase activity"/>
    <property type="evidence" value="ECO:0007669"/>
    <property type="project" value="InterPro"/>
</dbReference>
<dbReference type="EC" id="2.7.13.3" evidence="3"/>
<comment type="catalytic activity">
    <reaction evidence="1">
        <text>ATP + protein L-histidine = ADP + protein N-phospho-L-histidine.</text>
        <dbReference type="EC" id="2.7.13.3"/>
    </reaction>
</comment>
<proteinExistence type="predicted"/>
<dbReference type="Gene3D" id="3.30.450.20">
    <property type="entry name" value="PAS domain"/>
    <property type="match status" value="2"/>
</dbReference>
<dbReference type="CDD" id="cd12914">
    <property type="entry name" value="PDC1_DGC_like"/>
    <property type="match status" value="1"/>
</dbReference>
<dbReference type="Gene3D" id="1.10.287.130">
    <property type="match status" value="1"/>
</dbReference>
<keyword evidence="5" id="KW-0597">Phosphoprotein</keyword>
<evidence type="ECO:0000256" key="13">
    <source>
        <dbReference type="ARBA" id="ARBA00023136"/>
    </source>
</evidence>
<evidence type="ECO:0000256" key="1">
    <source>
        <dbReference type="ARBA" id="ARBA00000085"/>
    </source>
</evidence>
<comment type="subcellular location">
    <subcellularLocation>
        <location evidence="2">Cell membrane</location>
        <topology evidence="2">Multi-pass membrane protein</topology>
    </subcellularLocation>
</comment>
<dbReference type="Pfam" id="PF00512">
    <property type="entry name" value="HisKA"/>
    <property type="match status" value="1"/>
</dbReference>
<dbReference type="InterPro" id="IPR004358">
    <property type="entry name" value="Sig_transdc_His_kin-like_C"/>
</dbReference>
<dbReference type="RefSeq" id="WP_162050431.1">
    <property type="nucleotide sequence ID" value="NZ_AP019011.1"/>
</dbReference>
<sequence length="596" mass="65484">MLKQKATAKIKARYAFVVVVVLCVVIGYAAYRQIFDREIEKETARHRQNLETVSLSINATLSKYEELPLAIAKDSRIHAALEATATDKTIAQANEYLAEINRILGTDTIYIMNRDGLTLASSNWDQSDSYVGDNYSFRPYFKGAIESGIGKFYGIGVASGKPGYYIACPVFVGGQTLGVITIKIRLSEIQSAIGEFNDYLLVTNEDGIVILSSEASQLYKSTRLLSPEARQKITATRQFYDQPLDAFQFHGTALTIDDDNERQLLNGEAYLVQSVPLGGRGWDIVQISRTREARTFALNGSGAIGFAAGFLMISLLIWYYRRAAHREKLEIFANIETQIQDRTIELTAKIHDLEKAESILKKTRDDAVQAGKLAVLGQMAAGVTHELSQPLSAIQLYAGNTKKLIECGNLPLACENIDSINALVTRAGTILSELKTLYRNDETRVEPIALNTIIQNAVLVMNPFIRKANIRLDIVGLDALVMSSTGKLEQVFINLMSNSVDALALLPDGVIEIRCTRIKDSVVVRYADNGPGITESANDKIFEPFYTTKPSGKGLGLGLAISKFIVDAIGGKIECHNLSTGGLEFIIVLRHADKPT</sequence>
<evidence type="ECO:0000256" key="6">
    <source>
        <dbReference type="ARBA" id="ARBA00022679"/>
    </source>
</evidence>
<keyword evidence="7" id="KW-0812">Transmembrane</keyword>
<dbReference type="InterPro" id="IPR003594">
    <property type="entry name" value="HATPase_dom"/>
</dbReference>
<evidence type="ECO:0000256" key="5">
    <source>
        <dbReference type="ARBA" id="ARBA00022553"/>
    </source>
</evidence>
<evidence type="ECO:0000256" key="9">
    <source>
        <dbReference type="ARBA" id="ARBA00022777"/>
    </source>
</evidence>
<organism evidence="14 15">
    <name type="scientific">Fluviibacter phosphoraccumulans</name>
    <dbReference type="NCBI Taxonomy" id="1751046"/>
    <lineage>
        <taxon>Bacteria</taxon>
        <taxon>Pseudomonadati</taxon>
        <taxon>Pseudomonadota</taxon>
        <taxon>Betaproteobacteria</taxon>
        <taxon>Rhodocyclales</taxon>
        <taxon>Fluviibacteraceae</taxon>
        <taxon>Fluviibacter</taxon>
    </lineage>
</organism>
<dbReference type="Pfam" id="PF02743">
    <property type="entry name" value="dCache_1"/>
    <property type="match status" value="1"/>
</dbReference>
<evidence type="ECO:0000313" key="14">
    <source>
        <dbReference type="EMBL" id="BBU68817.1"/>
    </source>
</evidence>
<evidence type="ECO:0000256" key="3">
    <source>
        <dbReference type="ARBA" id="ARBA00012438"/>
    </source>
</evidence>
<keyword evidence="10" id="KW-0067">ATP-binding</keyword>
<keyword evidence="13" id="KW-0472">Membrane</keyword>
<keyword evidence="11" id="KW-1133">Transmembrane helix</keyword>
<dbReference type="PANTHER" id="PTHR43065:SF46">
    <property type="entry name" value="C4-DICARBOXYLATE TRANSPORT SENSOR PROTEIN DCTB"/>
    <property type="match status" value="1"/>
</dbReference>
<dbReference type="Proteomes" id="UP000463961">
    <property type="component" value="Chromosome"/>
</dbReference>
<keyword evidence="8" id="KW-0547">Nucleotide-binding</keyword>
<dbReference type="InterPro" id="IPR029151">
    <property type="entry name" value="Sensor-like_sf"/>
</dbReference>
<evidence type="ECO:0000256" key="8">
    <source>
        <dbReference type="ARBA" id="ARBA00022741"/>
    </source>
</evidence>
<dbReference type="EMBL" id="AP022345">
    <property type="protein sequence ID" value="BBU68817.1"/>
    <property type="molecule type" value="Genomic_DNA"/>
</dbReference>
<dbReference type="PRINTS" id="PR00344">
    <property type="entry name" value="BCTRLSENSOR"/>
</dbReference>
<keyword evidence="9 14" id="KW-0418">Kinase</keyword>
<keyword evidence="6" id="KW-0808">Transferase</keyword>
<dbReference type="SUPFAM" id="SSF55874">
    <property type="entry name" value="ATPase domain of HSP90 chaperone/DNA topoisomerase II/histidine kinase"/>
    <property type="match status" value="1"/>
</dbReference>
<keyword evidence="15" id="KW-1185">Reference proteome</keyword>
<protein>
    <recommendedName>
        <fullName evidence="3">histidine kinase</fullName>
        <ecNumber evidence="3">2.7.13.3</ecNumber>
    </recommendedName>
</protein>
<dbReference type="InterPro" id="IPR033479">
    <property type="entry name" value="dCache_1"/>
</dbReference>
<evidence type="ECO:0000256" key="2">
    <source>
        <dbReference type="ARBA" id="ARBA00004651"/>
    </source>
</evidence>
<gene>
    <name evidence="14" type="ORF">ICHIAU1_11000</name>
</gene>
<dbReference type="PROSITE" id="PS50109">
    <property type="entry name" value="HIS_KIN"/>
    <property type="match status" value="1"/>
</dbReference>
<dbReference type="AlphaFoldDB" id="A0A679I414"/>
<evidence type="ECO:0000256" key="7">
    <source>
        <dbReference type="ARBA" id="ARBA00022692"/>
    </source>
</evidence>
<evidence type="ECO:0000256" key="4">
    <source>
        <dbReference type="ARBA" id="ARBA00022475"/>
    </source>
</evidence>
<dbReference type="SMART" id="SM00388">
    <property type="entry name" value="HisKA"/>
    <property type="match status" value="1"/>
</dbReference>